<dbReference type="PANTHER" id="PTHR46211:SF1">
    <property type="entry name" value="GLYCEROPHOSPHODIESTER PHOSPHODIESTERASE, CYTOPLASMIC"/>
    <property type="match status" value="1"/>
</dbReference>
<organism evidence="2 3">
    <name type="scientific">Sporosarcina contaminans</name>
    <dbReference type="NCBI Taxonomy" id="633403"/>
    <lineage>
        <taxon>Bacteria</taxon>
        <taxon>Bacillati</taxon>
        <taxon>Bacillota</taxon>
        <taxon>Bacilli</taxon>
        <taxon>Bacillales</taxon>
        <taxon>Caryophanaceae</taxon>
        <taxon>Sporosarcina</taxon>
    </lineage>
</organism>
<sequence>MSLMYRPIVFAHRGASAYKYENTMDAFQKAYDMGADGIELDVQLTADGVPVVIHDLNMFRVAGVKQNITDIHSSELQQLKVGKKFWRILFGHPIPTLIDAILFCEMHHMALNIELKESVAENRNSIKEIIEKASIIGELHISSFDYTLLENVKEIDQKVETALLMRKKAVDWNNLSKYIAADGFNFHKRLWKEPYLGNMVNTGKKLRVYGVTGHEEIAKNPPAFVDGWITDYPNRF</sequence>
<protein>
    <submittedName>
        <fullName evidence="2">Glycerophosphodiester phosphodiesterase</fullName>
    </submittedName>
</protein>
<keyword evidence="3" id="KW-1185">Reference proteome</keyword>
<proteinExistence type="predicted"/>
<accession>A0ABW3TV83</accession>
<dbReference type="Proteomes" id="UP001597231">
    <property type="component" value="Unassembled WGS sequence"/>
</dbReference>
<dbReference type="PANTHER" id="PTHR46211">
    <property type="entry name" value="GLYCEROPHOSPHORYL DIESTER PHOSPHODIESTERASE"/>
    <property type="match status" value="1"/>
</dbReference>
<dbReference type="Pfam" id="PF03009">
    <property type="entry name" value="GDPD"/>
    <property type="match status" value="1"/>
</dbReference>
<feature type="domain" description="GP-PDE" evidence="1">
    <location>
        <begin position="7"/>
        <end position="236"/>
    </location>
</feature>
<comment type="caution">
    <text evidence="2">The sequence shown here is derived from an EMBL/GenBank/DDBJ whole genome shotgun (WGS) entry which is preliminary data.</text>
</comment>
<dbReference type="Gene3D" id="3.20.20.190">
    <property type="entry name" value="Phosphatidylinositol (PI) phosphodiesterase"/>
    <property type="match status" value="1"/>
</dbReference>
<evidence type="ECO:0000313" key="3">
    <source>
        <dbReference type="Proteomes" id="UP001597231"/>
    </source>
</evidence>
<dbReference type="PROSITE" id="PS51704">
    <property type="entry name" value="GP_PDE"/>
    <property type="match status" value="1"/>
</dbReference>
<name>A0ABW3TV83_9BACL</name>
<dbReference type="InterPro" id="IPR017946">
    <property type="entry name" value="PLC-like_Pdiesterase_TIM-brl"/>
</dbReference>
<gene>
    <name evidence="2" type="ORF">ACFQ38_04540</name>
</gene>
<evidence type="ECO:0000259" key="1">
    <source>
        <dbReference type="PROSITE" id="PS51704"/>
    </source>
</evidence>
<dbReference type="SUPFAM" id="SSF51695">
    <property type="entry name" value="PLC-like phosphodiesterases"/>
    <property type="match status" value="1"/>
</dbReference>
<evidence type="ECO:0000313" key="2">
    <source>
        <dbReference type="EMBL" id="MFD1204397.1"/>
    </source>
</evidence>
<dbReference type="RefSeq" id="WP_381479895.1">
    <property type="nucleotide sequence ID" value="NZ_JBHTLT010000020.1"/>
</dbReference>
<reference evidence="3" key="1">
    <citation type="journal article" date="2019" name="Int. J. Syst. Evol. Microbiol.">
        <title>The Global Catalogue of Microorganisms (GCM) 10K type strain sequencing project: providing services to taxonomists for standard genome sequencing and annotation.</title>
        <authorList>
            <consortium name="The Broad Institute Genomics Platform"/>
            <consortium name="The Broad Institute Genome Sequencing Center for Infectious Disease"/>
            <person name="Wu L."/>
            <person name="Ma J."/>
        </authorList>
    </citation>
    <scope>NUCLEOTIDE SEQUENCE [LARGE SCALE GENOMIC DNA]</scope>
    <source>
        <strain evidence="3">CCUG 53915</strain>
    </source>
</reference>
<dbReference type="EMBL" id="JBHTLT010000020">
    <property type="protein sequence ID" value="MFD1204397.1"/>
    <property type="molecule type" value="Genomic_DNA"/>
</dbReference>
<dbReference type="InterPro" id="IPR030395">
    <property type="entry name" value="GP_PDE_dom"/>
</dbReference>